<evidence type="ECO:0000259" key="1">
    <source>
        <dbReference type="Pfam" id="PF01575"/>
    </source>
</evidence>
<evidence type="ECO:0000313" key="3">
    <source>
        <dbReference type="Proteomes" id="UP000756530"/>
    </source>
</evidence>
<dbReference type="PANTHER" id="PTHR43664">
    <property type="entry name" value="MONOAMINE OXIDASE-RELATED"/>
    <property type="match status" value="1"/>
</dbReference>
<gene>
    <name evidence="2" type="ORF">KJP28_06560</name>
</gene>
<proteinExistence type="predicted"/>
<accession>A0ABS6T015</accession>
<reference evidence="2 3" key="1">
    <citation type="submission" date="2021-05" db="EMBL/GenBank/DDBJ databases">
        <title>Culturable bacteria isolated from Daya Bay.</title>
        <authorList>
            <person name="Zheng W."/>
            <person name="Yu S."/>
            <person name="Huang Y."/>
        </authorList>
    </citation>
    <scope>NUCLEOTIDE SEQUENCE [LARGE SCALE GENOMIC DNA]</scope>
    <source>
        <strain evidence="2 3">DP4N28-5</strain>
    </source>
</reference>
<sequence length="147" mass="16709">MSKYFEELPVGFTYRTDEAELTRDAILAFAREWDPQPFHLDEAAARESHFGSLIASGWHTLLIAFNLAMQAGVWDESSMGASGMDEVRWFAPARPGDRIHVRAEVIEAALSKSRPDFGRVRFRYDVHRADGEKIASYIGNHLIKARR</sequence>
<feature type="domain" description="MaoC-like" evidence="1">
    <location>
        <begin position="13"/>
        <end position="109"/>
    </location>
</feature>
<keyword evidence="3" id="KW-1185">Reference proteome</keyword>
<dbReference type="CDD" id="cd03454">
    <property type="entry name" value="YdeM"/>
    <property type="match status" value="1"/>
</dbReference>
<dbReference type="PANTHER" id="PTHR43664:SF1">
    <property type="entry name" value="BETA-METHYLMALYL-COA DEHYDRATASE"/>
    <property type="match status" value="1"/>
</dbReference>
<comment type="caution">
    <text evidence="2">The sequence shown here is derived from an EMBL/GenBank/DDBJ whole genome shotgun (WGS) entry which is preliminary data.</text>
</comment>
<dbReference type="Proteomes" id="UP000756530">
    <property type="component" value="Unassembled WGS sequence"/>
</dbReference>
<dbReference type="RefSeq" id="WP_218391778.1">
    <property type="nucleotide sequence ID" value="NZ_JAHUZE010000002.1"/>
</dbReference>
<dbReference type="InterPro" id="IPR052342">
    <property type="entry name" value="MCH/BMMD"/>
</dbReference>
<dbReference type="InterPro" id="IPR002539">
    <property type="entry name" value="MaoC-like_dom"/>
</dbReference>
<dbReference type="Pfam" id="PF01575">
    <property type="entry name" value="MaoC_dehydratas"/>
    <property type="match status" value="1"/>
</dbReference>
<evidence type="ECO:0000313" key="2">
    <source>
        <dbReference type="EMBL" id="MBV7378583.1"/>
    </source>
</evidence>
<organism evidence="2 3">
    <name type="scientific">Maritimibacter dapengensis</name>
    <dbReference type="NCBI Taxonomy" id="2836868"/>
    <lineage>
        <taxon>Bacteria</taxon>
        <taxon>Pseudomonadati</taxon>
        <taxon>Pseudomonadota</taxon>
        <taxon>Alphaproteobacteria</taxon>
        <taxon>Rhodobacterales</taxon>
        <taxon>Roseobacteraceae</taxon>
        <taxon>Maritimibacter</taxon>
    </lineage>
</organism>
<name>A0ABS6T015_9RHOB</name>
<dbReference type="EMBL" id="JAHUZE010000002">
    <property type="protein sequence ID" value="MBV7378583.1"/>
    <property type="molecule type" value="Genomic_DNA"/>
</dbReference>
<protein>
    <submittedName>
        <fullName evidence="2">MaoC family dehydratase</fullName>
    </submittedName>
</protein>